<protein>
    <submittedName>
        <fullName evidence="1">Uncharacterized protein</fullName>
    </submittedName>
</protein>
<dbReference type="RefSeq" id="XP_012197063.1">
    <property type="nucleotide sequence ID" value="XM_012341673.1"/>
</dbReference>
<dbReference type="EMBL" id="KK583195">
    <property type="protein sequence ID" value="KDO32530.1"/>
    <property type="molecule type" value="Genomic_DNA"/>
</dbReference>
<dbReference type="KEGG" id="spar:SPRG_19458"/>
<sequence>MEHATQGYCFQDLLQMEVVRGCAEVACSGLKWLYLLHMCFIVVHLTYEAVPHAAKAACRRSSRGHLVKYITRCSWLSR</sequence>
<reference evidence="1 2" key="1">
    <citation type="journal article" date="2013" name="PLoS Genet.">
        <title>Distinctive expansion of potential virulence genes in the genome of the oomycete fish pathogen Saprolegnia parasitica.</title>
        <authorList>
            <person name="Jiang R.H."/>
            <person name="de Bruijn I."/>
            <person name="Haas B.J."/>
            <person name="Belmonte R."/>
            <person name="Lobach L."/>
            <person name="Christie J."/>
            <person name="van den Ackerveken G."/>
            <person name="Bottin A."/>
            <person name="Bulone V."/>
            <person name="Diaz-Moreno S.M."/>
            <person name="Dumas B."/>
            <person name="Fan L."/>
            <person name="Gaulin E."/>
            <person name="Govers F."/>
            <person name="Grenville-Briggs L.J."/>
            <person name="Horner N.R."/>
            <person name="Levin J.Z."/>
            <person name="Mammella M."/>
            <person name="Meijer H.J."/>
            <person name="Morris P."/>
            <person name="Nusbaum C."/>
            <person name="Oome S."/>
            <person name="Phillips A.J."/>
            <person name="van Rooyen D."/>
            <person name="Rzeszutek E."/>
            <person name="Saraiva M."/>
            <person name="Secombes C.J."/>
            <person name="Seidl M.F."/>
            <person name="Snel B."/>
            <person name="Stassen J.H."/>
            <person name="Sykes S."/>
            <person name="Tripathy S."/>
            <person name="van den Berg H."/>
            <person name="Vega-Arreguin J.C."/>
            <person name="Wawra S."/>
            <person name="Young S.K."/>
            <person name="Zeng Q."/>
            <person name="Dieguez-Uribeondo J."/>
            <person name="Russ C."/>
            <person name="Tyler B.M."/>
            <person name="van West P."/>
        </authorList>
    </citation>
    <scope>NUCLEOTIDE SEQUENCE [LARGE SCALE GENOMIC DNA]</scope>
    <source>
        <strain evidence="1 2">CBS 223.65</strain>
    </source>
</reference>
<name>A0A067CTF1_SAPPC</name>
<dbReference type="GeneID" id="24140822"/>
<gene>
    <name evidence="1" type="ORF">SPRG_19458</name>
</gene>
<dbReference type="Proteomes" id="UP000030745">
    <property type="component" value="Unassembled WGS sequence"/>
</dbReference>
<accession>A0A067CTF1</accession>
<evidence type="ECO:0000313" key="2">
    <source>
        <dbReference type="Proteomes" id="UP000030745"/>
    </source>
</evidence>
<dbReference type="AlphaFoldDB" id="A0A067CTF1"/>
<proteinExistence type="predicted"/>
<evidence type="ECO:0000313" key="1">
    <source>
        <dbReference type="EMBL" id="KDO32530.1"/>
    </source>
</evidence>
<dbReference type="VEuPathDB" id="FungiDB:SPRG_19458"/>
<organism evidence="1 2">
    <name type="scientific">Saprolegnia parasitica (strain CBS 223.65)</name>
    <dbReference type="NCBI Taxonomy" id="695850"/>
    <lineage>
        <taxon>Eukaryota</taxon>
        <taxon>Sar</taxon>
        <taxon>Stramenopiles</taxon>
        <taxon>Oomycota</taxon>
        <taxon>Saprolegniomycetes</taxon>
        <taxon>Saprolegniales</taxon>
        <taxon>Saprolegniaceae</taxon>
        <taxon>Saprolegnia</taxon>
    </lineage>
</organism>
<keyword evidence="2" id="KW-1185">Reference proteome</keyword>